<dbReference type="InterPro" id="IPR030934">
    <property type="entry name" value="Intein_C"/>
</dbReference>
<dbReference type="AlphaFoldDB" id="A0A3N1GLZ2"/>
<proteinExistence type="predicted"/>
<dbReference type="SUPFAM" id="SSF51294">
    <property type="entry name" value="Hedgehog/intein (Hint) domain"/>
    <property type="match status" value="1"/>
</dbReference>
<dbReference type="NCBIfam" id="TIGR01443">
    <property type="entry name" value="intein_Cterm"/>
    <property type="match status" value="1"/>
</dbReference>
<comment type="caution">
    <text evidence="1">The sequence shown here is derived from an EMBL/GenBank/DDBJ whole genome shotgun (WGS) entry which is preliminary data.</text>
</comment>
<dbReference type="CDD" id="cd00081">
    <property type="entry name" value="Hint"/>
    <property type="match status" value="1"/>
</dbReference>
<organism evidence="1 2">
    <name type="scientific">Couchioplanes caeruleus</name>
    <dbReference type="NCBI Taxonomy" id="56438"/>
    <lineage>
        <taxon>Bacteria</taxon>
        <taxon>Bacillati</taxon>
        <taxon>Actinomycetota</taxon>
        <taxon>Actinomycetes</taxon>
        <taxon>Micromonosporales</taxon>
        <taxon>Micromonosporaceae</taxon>
        <taxon>Couchioplanes</taxon>
    </lineage>
</organism>
<sequence>MPRIAQSCMTLARGMAELVKDPKQILHWDDWKKNWQYALGETIFDVVTIAFTDGTGAIAKLATSGASKATSKAIAKLSSRDLIAGIAKFGEGGILNAIKQLGAATTARIVQLTAGLGGKLKITFSADELKVMSNAIAVRGINKVEETLRNLGDNPVVQGLDDLAKGCLKSGNSFSPETRVLLADGTTKPIIDIRTGDMVTATDPATGTTRPETVIAVHRNQDTHLADVQTQDSAGRRGSIHTIQNHLFWSQSTKEWTEAKDLRPQTELRTTSAEQVHVTDVQTHDGVQTMYDLTVSNIHTYYVLAGTTPVLVHNSGCGPELSGMDNFGKKWGKHSKDYGLNPSDASARDWFRNRISEVRSSHDEVRRGPWNPENGGGTDYWFYRKDEDLLVARGDGTFVTMFPGASGNGWFNGATRIACGCN</sequence>
<protein>
    <submittedName>
        <fullName evidence="1">Intein</fullName>
    </submittedName>
</protein>
<evidence type="ECO:0000313" key="2">
    <source>
        <dbReference type="Proteomes" id="UP000271683"/>
    </source>
</evidence>
<accession>A0A3N1GLZ2</accession>
<dbReference type="Proteomes" id="UP000271683">
    <property type="component" value="Unassembled WGS sequence"/>
</dbReference>
<evidence type="ECO:0000313" key="1">
    <source>
        <dbReference type="EMBL" id="ROP31284.1"/>
    </source>
</evidence>
<reference evidence="1 2" key="1">
    <citation type="submission" date="2018-11" db="EMBL/GenBank/DDBJ databases">
        <title>Sequencing the genomes of 1000 actinobacteria strains.</title>
        <authorList>
            <person name="Klenk H.-P."/>
        </authorList>
    </citation>
    <scope>NUCLEOTIDE SEQUENCE [LARGE SCALE GENOMIC DNA]</scope>
    <source>
        <strain evidence="1 2">DSM 43634</strain>
    </source>
</reference>
<dbReference type="EMBL" id="RJKL01000001">
    <property type="protein sequence ID" value="ROP31284.1"/>
    <property type="molecule type" value="Genomic_DNA"/>
</dbReference>
<dbReference type="PROSITE" id="PS50818">
    <property type="entry name" value="INTEIN_C_TER"/>
    <property type="match status" value="1"/>
</dbReference>
<dbReference type="Gene3D" id="2.170.16.10">
    <property type="entry name" value="Hedgehog/Intein (Hint) domain"/>
    <property type="match status" value="1"/>
</dbReference>
<dbReference type="InterPro" id="IPR036844">
    <property type="entry name" value="Hint_dom_sf"/>
</dbReference>
<dbReference type="Pfam" id="PF07591">
    <property type="entry name" value="PT-HINT"/>
    <property type="match status" value="1"/>
</dbReference>
<gene>
    <name evidence="1" type="ORF">EDD30_4179</name>
</gene>
<name>A0A3N1GLZ2_9ACTN</name>
<dbReference type="RefSeq" id="WP_170047643.1">
    <property type="nucleotide sequence ID" value="NZ_RJKL01000001.1"/>
</dbReference>